<dbReference type="InterPro" id="IPR000524">
    <property type="entry name" value="Tscrpt_reg_HTH_GntR"/>
</dbReference>
<dbReference type="SMART" id="SM00345">
    <property type="entry name" value="HTH_GNTR"/>
    <property type="match status" value="1"/>
</dbReference>
<dbReference type="SMART" id="SM00895">
    <property type="entry name" value="FCD"/>
    <property type="match status" value="1"/>
</dbReference>
<keyword evidence="1" id="KW-0805">Transcription regulation</keyword>
<dbReference type="GO" id="GO:0003700">
    <property type="term" value="F:DNA-binding transcription factor activity"/>
    <property type="evidence" value="ECO:0007669"/>
    <property type="project" value="InterPro"/>
</dbReference>
<dbReference type="PANTHER" id="PTHR43537:SF49">
    <property type="entry name" value="TRANSCRIPTIONAL REGULATORY PROTEIN"/>
    <property type="match status" value="1"/>
</dbReference>
<keyword evidence="2" id="KW-0238">DNA-binding</keyword>
<sequence>MTQTEQAYHHLLEAIVKGDILPGTRLREADLSRELGLGRGPLRDALHRLESRKMVNKVPHVGAQVVDFNPVEMIEIYELRERLEGMACELAAERMSDDDLAALGELLTTHRQFVEKHSGEAYIQQDTDLDFHFHIIQGAGNSWLTQLLCDELYHRVRMYRYQSAHQKARPERAMKEHTQIFEALSNRDGELAAMLMRRHIATARENLIRYIANTQ</sequence>
<evidence type="ECO:0000256" key="3">
    <source>
        <dbReference type="ARBA" id="ARBA00023163"/>
    </source>
</evidence>
<keyword evidence="3" id="KW-0804">Transcription</keyword>
<dbReference type="Pfam" id="PF00392">
    <property type="entry name" value="GntR"/>
    <property type="match status" value="1"/>
</dbReference>
<dbReference type="OrthoDB" id="6627771at2"/>
<dbReference type="PANTHER" id="PTHR43537">
    <property type="entry name" value="TRANSCRIPTIONAL REGULATOR, GNTR FAMILY"/>
    <property type="match status" value="1"/>
</dbReference>
<dbReference type="InterPro" id="IPR036390">
    <property type="entry name" value="WH_DNA-bd_sf"/>
</dbReference>
<comment type="caution">
    <text evidence="5">The sequence shown here is derived from an EMBL/GenBank/DDBJ whole genome shotgun (WGS) entry which is preliminary data.</text>
</comment>
<dbReference type="Gene3D" id="1.10.10.10">
    <property type="entry name" value="Winged helix-like DNA-binding domain superfamily/Winged helix DNA-binding domain"/>
    <property type="match status" value="1"/>
</dbReference>
<evidence type="ECO:0000313" key="5">
    <source>
        <dbReference type="EMBL" id="EAR08690.1"/>
    </source>
</evidence>
<dbReference type="Proteomes" id="UP000005953">
    <property type="component" value="Unassembled WGS sequence"/>
</dbReference>
<evidence type="ECO:0000256" key="2">
    <source>
        <dbReference type="ARBA" id="ARBA00023125"/>
    </source>
</evidence>
<evidence type="ECO:0000259" key="4">
    <source>
        <dbReference type="PROSITE" id="PS50949"/>
    </source>
</evidence>
<protein>
    <submittedName>
        <fullName evidence="5">Transcriptional regulator, GntR family protein</fullName>
    </submittedName>
</protein>
<dbReference type="EMBL" id="AAOE01000017">
    <property type="protein sequence ID" value="EAR08690.1"/>
    <property type="molecule type" value="Genomic_DNA"/>
</dbReference>
<dbReference type="RefSeq" id="WP_008042836.1">
    <property type="nucleotide sequence ID" value="NZ_CH724149.1"/>
</dbReference>
<dbReference type="AlphaFoldDB" id="A4BGP2"/>
<name>A4BGP2_9GAMM</name>
<dbReference type="STRING" id="314283.MED297_14280"/>
<dbReference type="GO" id="GO:0003677">
    <property type="term" value="F:DNA binding"/>
    <property type="evidence" value="ECO:0007669"/>
    <property type="project" value="UniProtKB-KW"/>
</dbReference>
<gene>
    <name evidence="5" type="ORF">MED297_14280</name>
</gene>
<dbReference type="SUPFAM" id="SSF48008">
    <property type="entry name" value="GntR ligand-binding domain-like"/>
    <property type="match status" value="1"/>
</dbReference>
<feature type="domain" description="HTH gntR-type" evidence="4">
    <location>
        <begin position="1"/>
        <end position="68"/>
    </location>
</feature>
<dbReference type="Gene3D" id="1.20.120.530">
    <property type="entry name" value="GntR ligand-binding domain-like"/>
    <property type="match status" value="1"/>
</dbReference>
<dbReference type="SUPFAM" id="SSF46785">
    <property type="entry name" value="Winged helix' DNA-binding domain"/>
    <property type="match status" value="1"/>
</dbReference>
<keyword evidence="6" id="KW-1185">Reference proteome</keyword>
<reference evidence="5 6" key="1">
    <citation type="submission" date="2006-02" db="EMBL/GenBank/DDBJ databases">
        <authorList>
            <person name="Pinhassi J."/>
            <person name="Pedros-Alio C."/>
            <person name="Ferriera S."/>
            <person name="Johnson J."/>
            <person name="Kravitz S."/>
            <person name="Halpern A."/>
            <person name="Remington K."/>
            <person name="Beeson K."/>
            <person name="Tran B."/>
            <person name="Rogers Y.-H."/>
            <person name="Friedman R."/>
            <person name="Venter J.C."/>
        </authorList>
    </citation>
    <scope>NUCLEOTIDE SEQUENCE [LARGE SCALE GENOMIC DNA]</scope>
    <source>
        <strain evidence="5 6">MED297</strain>
    </source>
</reference>
<proteinExistence type="predicted"/>
<evidence type="ECO:0000256" key="1">
    <source>
        <dbReference type="ARBA" id="ARBA00023015"/>
    </source>
</evidence>
<dbReference type="PROSITE" id="PS50949">
    <property type="entry name" value="HTH_GNTR"/>
    <property type="match status" value="1"/>
</dbReference>
<dbReference type="InterPro" id="IPR036388">
    <property type="entry name" value="WH-like_DNA-bd_sf"/>
</dbReference>
<organism evidence="5 6">
    <name type="scientific">Reinekea blandensis MED297</name>
    <dbReference type="NCBI Taxonomy" id="314283"/>
    <lineage>
        <taxon>Bacteria</taxon>
        <taxon>Pseudomonadati</taxon>
        <taxon>Pseudomonadota</taxon>
        <taxon>Gammaproteobacteria</taxon>
        <taxon>Oceanospirillales</taxon>
        <taxon>Saccharospirillaceae</taxon>
        <taxon>Reinekea</taxon>
    </lineage>
</organism>
<evidence type="ECO:0000313" key="6">
    <source>
        <dbReference type="Proteomes" id="UP000005953"/>
    </source>
</evidence>
<dbReference type="Pfam" id="PF07729">
    <property type="entry name" value="FCD"/>
    <property type="match status" value="1"/>
</dbReference>
<accession>A4BGP2</accession>
<dbReference type="HOGENOM" id="CLU_017584_5_1_6"/>
<dbReference type="InterPro" id="IPR008920">
    <property type="entry name" value="TF_FadR/GntR_C"/>
</dbReference>
<dbReference type="InterPro" id="IPR011711">
    <property type="entry name" value="GntR_C"/>
</dbReference>